<feature type="transmembrane region" description="Helical" evidence="1">
    <location>
        <begin position="171"/>
        <end position="191"/>
    </location>
</feature>
<feature type="transmembrane region" description="Helical" evidence="1">
    <location>
        <begin position="112"/>
        <end position="130"/>
    </location>
</feature>
<feature type="domain" description="CAAX prenyl protease 2/Lysostaphin resistance protein A-like" evidence="2">
    <location>
        <begin position="112"/>
        <end position="211"/>
    </location>
</feature>
<protein>
    <submittedName>
        <fullName evidence="3">Membrane protein</fullName>
    </submittedName>
</protein>
<feature type="transmembrane region" description="Helical" evidence="1">
    <location>
        <begin position="203"/>
        <end position="223"/>
    </location>
</feature>
<dbReference type="GO" id="GO:0004175">
    <property type="term" value="F:endopeptidase activity"/>
    <property type="evidence" value="ECO:0007669"/>
    <property type="project" value="UniProtKB-ARBA"/>
</dbReference>
<proteinExistence type="predicted"/>
<accession>A0A0R0CUU2</accession>
<dbReference type="Pfam" id="PF02517">
    <property type="entry name" value="Rce1-like"/>
    <property type="match status" value="1"/>
</dbReference>
<evidence type="ECO:0000259" key="2">
    <source>
        <dbReference type="Pfam" id="PF02517"/>
    </source>
</evidence>
<evidence type="ECO:0000313" key="4">
    <source>
        <dbReference type="Proteomes" id="UP000051386"/>
    </source>
</evidence>
<evidence type="ECO:0000313" key="3">
    <source>
        <dbReference type="EMBL" id="KRG69537.1"/>
    </source>
</evidence>
<evidence type="ECO:0000256" key="1">
    <source>
        <dbReference type="SAM" id="Phobius"/>
    </source>
</evidence>
<reference evidence="3 4" key="1">
    <citation type="submission" date="2015-05" db="EMBL/GenBank/DDBJ databases">
        <title>Genome sequencing and analysis of members of genus Stenotrophomonas.</title>
        <authorList>
            <person name="Patil P.P."/>
            <person name="Midha S."/>
            <person name="Patil P.B."/>
        </authorList>
    </citation>
    <scope>NUCLEOTIDE SEQUENCE [LARGE SCALE GENOMIC DNA]</scope>
    <source>
        <strain evidence="3 4">DSM 21508</strain>
    </source>
</reference>
<feature type="transmembrane region" description="Helical" evidence="1">
    <location>
        <begin position="87"/>
        <end position="106"/>
    </location>
</feature>
<feature type="transmembrane region" description="Helical" evidence="1">
    <location>
        <begin position="229"/>
        <end position="247"/>
    </location>
</feature>
<dbReference type="Proteomes" id="UP000051386">
    <property type="component" value="Unassembled WGS sequence"/>
</dbReference>
<organism evidence="3 4">
    <name type="scientific">Stenotrophomonas chelatiphaga</name>
    <dbReference type="NCBI Taxonomy" id="517011"/>
    <lineage>
        <taxon>Bacteria</taxon>
        <taxon>Pseudomonadati</taxon>
        <taxon>Pseudomonadota</taxon>
        <taxon>Gammaproteobacteria</taxon>
        <taxon>Lysobacterales</taxon>
        <taxon>Lysobacteraceae</taxon>
        <taxon>Stenotrophomonas</taxon>
    </lineage>
</organism>
<comment type="caution">
    <text evidence="3">The sequence shown here is derived from an EMBL/GenBank/DDBJ whole genome shotgun (WGS) entry which is preliminary data.</text>
</comment>
<dbReference type="AlphaFoldDB" id="A0A0R0CUU2"/>
<dbReference type="RefSeq" id="WP_057687329.1">
    <property type="nucleotide sequence ID" value="NZ_LDJK01000085.1"/>
</dbReference>
<dbReference type="GO" id="GO:0080120">
    <property type="term" value="P:CAAX-box protein maturation"/>
    <property type="evidence" value="ECO:0007669"/>
    <property type="project" value="UniProtKB-ARBA"/>
</dbReference>
<keyword evidence="4" id="KW-1185">Reference proteome</keyword>
<dbReference type="PATRIC" id="fig|517011.3.peg.3343"/>
<keyword evidence="1" id="KW-0812">Transmembrane</keyword>
<dbReference type="EMBL" id="LDJK01000085">
    <property type="protein sequence ID" value="KRG69537.1"/>
    <property type="molecule type" value="Genomic_DNA"/>
</dbReference>
<feature type="transmembrane region" description="Helical" evidence="1">
    <location>
        <begin position="142"/>
        <end position="165"/>
    </location>
</feature>
<sequence>MTTNARLPRLPASLVLLLAVALGLWVRDIAKAIGTPIPALPMPFGGSLLDNLLATAIALLTAALLLAPGNSLARSLGLQWNDLRGPLLVLLATVPCWIGLWWLGALATDIDLLALLMLALVFPLAEEILFRGLGFVFAQRVLGWPWWLAASVQAVLFGAVHWLGFGGPEGGAMAALVFAVTGIGGFIFALLNRLDGYTLWSGLALHVSLNLAWNMITVADAIAMGWQGIGLRLGAAALAVLLLSWQLPARARRPVPL</sequence>
<feature type="transmembrane region" description="Helical" evidence="1">
    <location>
        <begin position="48"/>
        <end position="67"/>
    </location>
</feature>
<keyword evidence="1" id="KW-0472">Membrane</keyword>
<name>A0A0R0CUU2_9GAMM</name>
<gene>
    <name evidence="3" type="ORF">ABB28_15790</name>
</gene>
<keyword evidence="1" id="KW-1133">Transmembrane helix</keyword>
<dbReference type="InterPro" id="IPR003675">
    <property type="entry name" value="Rce1/LyrA-like_dom"/>
</dbReference>